<dbReference type="EMBL" id="NBCO01000033">
    <property type="protein sequence ID" value="ORC85748.1"/>
    <property type="molecule type" value="Genomic_DNA"/>
</dbReference>
<name>A0A1X0NMN4_9TRYP</name>
<dbReference type="GeneID" id="39988741"/>
<evidence type="ECO:0000256" key="1">
    <source>
        <dbReference type="SAM" id="MobiDB-lite"/>
    </source>
</evidence>
<gene>
    <name evidence="2" type="ORF">TM35_000332050</name>
</gene>
<dbReference type="VEuPathDB" id="TriTrypDB:TM35_000332050"/>
<dbReference type="RefSeq" id="XP_028879814.1">
    <property type="nucleotide sequence ID" value="XM_029028961.1"/>
</dbReference>
<organism evidence="2 3">
    <name type="scientific">Trypanosoma theileri</name>
    <dbReference type="NCBI Taxonomy" id="67003"/>
    <lineage>
        <taxon>Eukaryota</taxon>
        <taxon>Discoba</taxon>
        <taxon>Euglenozoa</taxon>
        <taxon>Kinetoplastea</taxon>
        <taxon>Metakinetoplastina</taxon>
        <taxon>Trypanosomatida</taxon>
        <taxon>Trypanosomatidae</taxon>
        <taxon>Trypanosoma</taxon>
    </lineage>
</organism>
<reference evidence="2 3" key="1">
    <citation type="submission" date="2017-03" db="EMBL/GenBank/DDBJ databases">
        <title>An alternative strategy for trypanosome survival in the mammalian bloodstream revealed through genome and transcriptome analysis of the ubiquitous bovine parasite Trypanosoma (Megatrypanum) theileri.</title>
        <authorList>
            <person name="Kelly S."/>
            <person name="Ivens A."/>
            <person name="Mott A."/>
            <person name="O'Neill E."/>
            <person name="Emms D."/>
            <person name="Macleod O."/>
            <person name="Voorheis P."/>
            <person name="Matthews J."/>
            <person name="Matthews K."/>
            <person name="Carrington M."/>
        </authorList>
    </citation>
    <scope>NUCLEOTIDE SEQUENCE [LARGE SCALE GENOMIC DNA]</scope>
    <source>
        <strain evidence="2">Edinburgh</strain>
    </source>
</reference>
<feature type="compositionally biased region" description="Low complexity" evidence="1">
    <location>
        <begin position="83"/>
        <end position="112"/>
    </location>
</feature>
<keyword evidence="3" id="KW-1185">Reference proteome</keyword>
<dbReference type="AlphaFoldDB" id="A0A1X0NMN4"/>
<feature type="region of interest" description="Disordered" evidence="1">
    <location>
        <begin position="83"/>
        <end position="122"/>
    </location>
</feature>
<evidence type="ECO:0000313" key="2">
    <source>
        <dbReference type="EMBL" id="ORC85748.1"/>
    </source>
</evidence>
<proteinExistence type="predicted"/>
<comment type="caution">
    <text evidence="2">The sequence shown here is derived from an EMBL/GenBank/DDBJ whole genome shotgun (WGS) entry which is preliminary data.</text>
</comment>
<protein>
    <submittedName>
        <fullName evidence="2">Uncharacterized protein</fullName>
    </submittedName>
</protein>
<evidence type="ECO:0000313" key="3">
    <source>
        <dbReference type="Proteomes" id="UP000192257"/>
    </source>
</evidence>
<dbReference type="OrthoDB" id="272692at2759"/>
<accession>A0A1X0NMN4</accession>
<sequence>MADSTKSSPSKVTGEVKTAFPIVGIAEGLPYTESEKAMLQSQLDQQCGGDISDVSLWEKSILPLLVSMVTKVLELAASKYGENAENTTNNNNNNDNSNNRNSNNNVTTPANNRGLKVSAPGTAKTPSKMDLFLEENAYIVEQLQLQQWPFFTLPRLVELLANPFTYNCDSEGHLRGEKLQAAIGRCVLVSAPLFTSEGNDYSGWR</sequence>
<dbReference type="Proteomes" id="UP000192257">
    <property type="component" value="Unassembled WGS sequence"/>
</dbReference>